<dbReference type="SUPFAM" id="SSF110710">
    <property type="entry name" value="TTHA0583/YokD-like"/>
    <property type="match status" value="1"/>
</dbReference>
<keyword evidence="3 5" id="KW-0808">Transferase</keyword>
<evidence type="ECO:0000313" key="7">
    <source>
        <dbReference type="Proteomes" id="UP000058020"/>
    </source>
</evidence>
<organism evidence="6 7">
    <name type="scientific">Candidatus Thioglobus autotrophicus</name>
    <dbReference type="NCBI Taxonomy" id="1705394"/>
    <lineage>
        <taxon>Bacteria</taxon>
        <taxon>Pseudomonadati</taxon>
        <taxon>Pseudomonadota</taxon>
        <taxon>Gammaproteobacteria</taxon>
        <taxon>Candidatus Pseudothioglobaceae</taxon>
        <taxon>Candidatus Thioglobus</taxon>
    </lineage>
</organism>
<comment type="catalytic activity">
    <reaction evidence="5">
        <text>a 2-deoxystreptamine antibiotic + acetyl-CoA = an N(3)-acetyl-2-deoxystreptamine antibiotic + CoA + H(+)</text>
        <dbReference type="Rhea" id="RHEA:12665"/>
        <dbReference type="ChEBI" id="CHEBI:15378"/>
        <dbReference type="ChEBI" id="CHEBI:57287"/>
        <dbReference type="ChEBI" id="CHEBI:57288"/>
        <dbReference type="ChEBI" id="CHEBI:57921"/>
        <dbReference type="ChEBI" id="CHEBI:77452"/>
        <dbReference type="EC" id="2.3.1.81"/>
    </reaction>
</comment>
<proteinExistence type="inferred from homology"/>
<name>A0A0M3TTV3_9GAMM</name>
<keyword evidence="4 5" id="KW-0012">Acyltransferase</keyword>
<protein>
    <recommendedName>
        <fullName evidence="2 5">Aminoglycoside N(3)-acetyltransferase</fullName>
        <ecNumber evidence="5">2.3.1.-</ecNumber>
    </recommendedName>
</protein>
<dbReference type="AlphaFoldDB" id="A0A0M3TTV3"/>
<dbReference type="EMBL" id="CP010552">
    <property type="protein sequence ID" value="ALE52151.1"/>
    <property type="molecule type" value="Genomic_DNA"/>
</dbReference>
<evidence type="ECO:0000256" key="5">
    <source>
        <dbReference type="RuleBase" id="RU365031"/>
    </source>
</evidence>
<dbReference type="InterPro" id="IPR028345">
    <property type="entry name" value="Antibiotic_NAT-like"/>
</dbReference>
<reference evidence="6 7" key="1">
    <citation type="journal article" date="2015" name="Genome Announc.">
        <title>Genome Sequence of 'Candidatus Thioglobus autotrophica' Strain EF1, a Chemoautotroph from the SUP05 Clade of Marine Gammaproteobacteria.</title>
        <authorList>
            <person name="Shah V."/>
            <person name="Morris R.M."/>
        </authorList>
    </citation>
    <scope>NUCLEOTIDE SEQUENCE [LARGE SCALE GENOMIC DNA]</scope>
    <source>
        <strain evidence="6 7">EF1</strain>
    </source>
</reference>
<evidence type="ECO:0000256" key="3">
    <source>
        <dbReference type="ARBA" id="ARBA00022679"/>
    </source>
</evidence>
<dbReference type="EC" id="2.3.1.-" evidence="5"/>
<dbReference type="GO" id="GO:0046353">
    <property type="term" value="F:aminoglycoside 3-N-acetyltransferase activity"/>
    <property type="evidence" value="ECO:0007669"/>
    <property type="project" value="UniProtKB-EC"/>
</dbReference>
<keyword evidence="7" id="KW-1185">Reference proteome</keyword>
<evidence type="ECO:0000313" key="6">
    <source>
        <dbReference type="EMBL" id="ALE52151.1"/>
    </source>
</evidence>
<dbReference type="GO" id="GO:0046677">
    <property type="term" value="P:response to antibiotic"/>
    <property type="evidence" value="ECO:0007669"/>
    <property type="project" value="UniProtKB-KW"/>
</dbReference>
<dbReference type="OrthoDB" id="7330654at2"/>
<keyword evidence="5" id="KW-0046">Antibiotic resistance</keyword>
<dbReference type="InterPro" id="IPR003679">
    <property type="entry name" value="Amioglycoside_AcTrfase"/>
</dbReference>
<dbReference type="KEGG" id="tho:SP60_02190"/>
<evidence type="ECO:0000256" key="2">
    <source>
        <dbReference type="ARBA" id="ARBA00012882"/>
    </source>
</evidence>
<dbReference type="Pfam" id="PF02522">
    <property type="entry name" value="Antibiotic_NAT"/>
    <property type="match status" value="1"/>
</dbReference>
<comment type="similarity">
    <text evidence="1 5">Belongs to the antibiotic N-acetyltransferase family.</text>
</comment>
<evidence type="ECO:0000256" key="1">
    <source>
        <dbReference type="ARBA" id="ARBA00006383"/>
    </source>
</evidence>
<sequence length="256" mass="29425">MISVKKNELKHVLMSLGVCSGRTIFVHSSLGMIFGKQKDPNKFLYDCLNEIVGDSGTIVVPTFTNNCCQGLTFDPNKTGSEVGVFSNWIMKLNNAKRSLHPIHSVSAIGDKADEITQQVSESSFGKKSTFSKLIELNTLMLMVGTGVENTTLIHQVEEDMQVPYRFYKNFKITTFNNGVTKQTTTPYYARFLDRCISYRYDIRRKQLENNNKYRSIRIGWGKISSINFIDFYEIFSKEVNKDPYYLINKEKYFESI</sequence>
<gene>
    <name evidence="6" type="ORF">SP60_02190</name>
</gene>
<dbReference type="PANTHER" id="PTHR11104:SF0">
    <property type="entry name" value="SPBETA PROPHAGE-DERIVED AMINOGLYCOSIDE N(3')-ACETYLTRANSFERASE-LIKE PROTEIN YOKD"/>
    <property type="match status" value="1"/>
</dbReference>
<dbReference type="PANTHER" id="PTHR11104">
    <property type="entry name" value="AMINOGLYCOSIDE N3-ACETYLTRANSFERASE"/>
    <property type="match status" value="1"/>
</dbReference>
<dbReference type="RefSeq" id="WP_053951083.1">
    <property type="nucleotide sequence ID" value="NZ_CP010552.1"/>
</dbReference>
<evidence type="ECO:0000256" key="4">
    <source>
        <dbReference type="ARBA" id="ARBA00023315"/>
    </source>
</evidence>
<accession>A0A0M3TTV3</accession>
<dbReference type="Proteomes" id="UP000058020">
    <property type="component" value="Chromosome"/>
</dbReference>
<dbReference type="STRING" id="1705394.SP60_02190"/>